<dbReference type="OMA" id="CGIANKD"/>
<dbReference type="STRING" id="34506.A0A090LRC8"/>
<evidence type="ECO:0000313" key="6">
    <source>
        <dbReference type="WormBase" id="SRAE_2000478600"/>
    </source>
</evidence>
<evidence type="ECO:0000256" key="1">
    <source>
        <dbReference type="SAM" id="SignalP"/>
    </source>
</evidence>
<evidence type="ECO:0000313" key="5">
    <source>
        <dbReference type="WBParaSite" id="SRAE_2000478600.1"/>
    </source>
</evidence>
<accession>A0A090LRC8</accession>
<reference evidence="3 4" key="1">
    <citation type="submission" date="2014-09" db="EMBL/GenBank/DDBJ databases">
        <authorList>
            <person name="Martin A.A."/>
        </authorList>
    </citation>
    <scope>NUCLEOTIDE SEQUENCE</scope>
    <source>
        <strain evidence="4">ED321</strain>
        <strain evidence="3">ED321 Heterogonic</strain>
    </source>
</reference>
<feature type="signal peptide" evidence="1">
    <location>
        <begin position="1"/>
        <end position="24"/>
    </location>
</feature>
<dbReference type="GeneID" id="36382523"/>
<feature type="domain" description="SCP" evidence="2">
    <location>
        <begin position="88"/>
        <end position="219"/>
    </location>
</feature>
<dbReference type="Pfam" id="PF00188">
    <property type="entry name" value="CAP"/>
    <property type="match status" value="1"/>
</dbReference>
<dbReference type="Gene3D" id="3.40.33.10">
    <property type="entry name" value="CAP"/>
    <property type="match status" value="1"/>
</dbReference>
<keyword evidence="1" id="KW-0732">Signal</keyword>
<sequence length="236" mass="26764">MKFLLTLTLINFTPFLLKSALANADTNPFKCEWAHKNGESGWQCNNGGFYSDEQQMYDAYGSGSYTSFKKEEPDSVKDSTGWPIDLKTLKQGILEKINQKREEHQVPVLKEDENLRKNAQNTANKLIDSGDINDSSIPKENGESRACLDKSQINSVVKNWYEEGNKYKYESPDDNNENETGDFSQMVWRSSQSLGCGIANKDSKYCIVCKYYPPGNVRGQYSSNVKKDYGTVNFSF</sequence>
<dbReference type="Proteomes" id="UP000035682">
    <property type="component" value="Unplaced"/>
</dbReference>
<evidence type="ECO:0000313" key="3">
    <source>
        <dbReference type="EMBL" id="CEF70151.2"/>
    </source>
</evidence>
<reference evidence="5" key="2">
    <citation type="submission" date="2020-12" db="UniProtKB">
        <authorList>
            <consortium name="WormBaseParasite"/>
        </authorList>
    </citation>
    <scope>IDENTIFICATION</scope>
</reference>
<dbReference type="InterPro" id="IPR035940">
    <property type="entry name" value="CAP_sf"/>
</dbReference>
<dbReference type="EMBL" id="LN609529">
    <property type="protein sequence ID" value="CEF70151.2"/>
    <property type="molecule type" value="Genomic_DNA"/>
</dbReference>
<dbReference type="PANTHER" id="PTHR10334">
    <property type="entry name" value="CYSTEINE-RICH SECRETORY PROTEIN-RELATED"/>
    <property type="match status" value="1"/>
</dbReference>
<dbReference type="RefSeq" id="XP_024509350.1">
    <property type="nucleotide sequence ID" value="XM_024643709.1"/>
</dbReference>
<dbReference type="SUPFAM" id="SSF55797">
    <property type="entry name" value="PR-1-like"/>
    <property type="match status" value="1"/>
</dbReference>
<name>A0A090LRC8_STRRB</name>
<feature type="chain" id="PRO_5015031152" evidence="1">
    <location>
        <begin position="25"/>
        <end position="236"/>
    </location>
</feature>
<gene>
    <name evidence="3 5 6" type="ORF">SRAE_2000478600</name>
</gene>
<dbReference type="OrthoDB" id="5874910at2759"/>
<dbReference type="AlphaFoldDB" id="A0A090LRC8"/>
<dbReference type="CTD" id="36382523"/>
<dbReference type="InterPro" id="IPR014044">
    <property type="entry name" value="CAP_dom"/>
</dbReference>
<dbReference type="SMART" id="SM00198">
    <property type="entry name" value="SCP"/>
    <property type="match status" value="1"/>
</dbReference>
<organism evidence="3">
    <name type="scientific">Strongyloides ratti</name>
    <name type="common">Parasitic roundworm</name>
    <dbReference type="NCBI Taxonomy" id="34506"/>
    <lineage>
        <taxon>Eukaryota</taxon>
        <taxon>Metazoa</taxon>
        <taxon>Ecdysozoa</taxon>
        <taxon>Nematoda</taxon>
        <taxon>Chromadorea</taxon>
        <taxon>Rhabditida</taxon>
        <taxon>Tylenchina</taxon>
        <taxon>Panagrolaimomorpha</taxon>
        <taxon>Strongyloidoidea</taxon>
        <taxon>Strongyloididae</taxon>
        <taxon>Strongyloides</taxon>
    </lineage>
</organism>
<proteinExistence type="predicted"/>
<protein>
    <submittedName>
        <fullName evidence="3 5">CAP domain-containing protein</fullName>
    </submittedName>
</protein>
<evidence type="ECO:0000313" key="4">
    <source>
        <dbReference type="Proteomes" id="UP000035682"/>
    </source>
</evidence>
<dbReference type="PRINTS" id="PR00837">
    <property type="entry name" value="V5TPXLIKE"/>
</dbReference>
<keyword evidence="4" id="KW-1185">Reference proteome</keyword>
<dbReference type="WormBase" id="SRAE_2000478600">
    <property type="protein sequence ID" value="SRP00492"/>
    <property type="gene ID" value="WBGene00265030"/>
</dbReference>
<dbReference type="WBParaSite" id="SRAE_2000478600.1">
    <property type="protein sequence ID" value="SRAE_2000478600.1"/>
    <property type="gene ID" value="WBGene00265030"/>
</dbReference>
<evidence type="ECO:0000259" key="2">
    <source>
        <dbReference type="SMART" id="SM00198"/>
    </source>
</evidence>
<dbReference type="InterPro" id="IPR001283">
    <property type="entry name" value="CRISP-related"/>
</dbReference>